<dbReference type="EMBL" id="MT119361">
    <property type="protein sequence ID" value="QIQ66367.1"/>
    <property type="molecule type" value="Genomic_DNA"/>
</dbReference>
<proteinExistence type="predicted"/>
<gene>
    <name evidence="1" type="ORF">vipetofem_69</name>
</gene>
<evidence type="ECO:0000313" key="2">
    <source>
        <dbReference type="Proteomes" id="UP000502113"/>
    </source>
</evidence>
<reference evidence="2" key="1">
    <citation type="submission" date="2020-02" db="EMBL/GenBank/DDBJ databases">
        <authorList>
            <person name="Olsen N.S."/>
            <person name="Forero-Junco L."/>
            <person name="Kot W."/>
            <person name="Hansen L.H."/>
        </authorList>
    </citation>
    <scope>NUCLEOTIDE SEQUENCE [LARGE SCALE GENOMIC DNA]</scope>
</reference>
<keyword evidence="2" id="KW-1185">Reference proteome</keyword>
<dbReference type="Proteomes" id="UP000502113">
    <property type="component" value="Segment"/>
</dbReference>
<sequence>MDNKKVALILFKAKNNLSKDELFALGYLLGHVDGAVGAAKSINNLSTEDAQELADDIFDLERLERDWNTLVEKLNIKARGFDEIVMTFK</sequence>
<organism evidence="1 2">
    <name type="scientific">Enterococcus phage vipetofem</name>
    <dbReference type="NCBI Taxonomy" id="2719594"/>
    <lineage>
        <taxon>Viruses</taxon>
        <taxon>Duplodnaviria</taxon>
        <taxon>Heunggongvirae</taxon>
        <taxon>Uroviricota</taxon>
        <taxon>Caudoviricetes</taxon>
        <taxon>Andrewesvirinae</taxon>
        <taxon>Vipetofemvirus</taxon>
        <taxon>Vipetofemvirus vipetofem</taxon>
    </lineage>
</organism>
<accession>A0A6G9LLV5</accession>
<evidence type="ECO:0000313" key="1">
    <source>
        <dbReference type="EMBL" id="QIQ66367.1"/>
    </source>
</evidence>
<protein>
    <submittedName>
        <fullName evidence="1">Uncharacterized protein</fullName>
    </submittedName>
</protein>
<name>A0A6G9LLV5_9CAUD</name>